<sequence>MWRVTDRVRTGTQSDDGTLNPCNHYQIKRGDFVDVVGTVDIVVPVNSKELSVRFAMKQVIQLKARARSFEVSVLFSSSSV</sequence>
<organism evidence="1 2">
    <name type="scientific">Phanerochaete sordida</name>
    <dbReference type="NCBI Taxonomy" id="48140"/>
    <lineage>
        <taxon>Eukaryota</taxon>
        <taxon>Fungi</taxon>
        <taxon>Dikarya</taxon>
        <taxon>Basidiomycota</taxon>
        <taxon>Agaricomycotina</taxon>
        <taxon>Agaricomycetes</taxon>
        <taxon>Polyporales</taxon>
        <taxon>Phanerochaetaceae</taxon>
        <taxon>Phanerochaete</taxon>
    </lineage>
</organism>
<name>A0A9P3GKT3_9APHY</name>
<gene>
    <name evidence="1" type="ORF">PsYK624_133230</name>
</gene>
<dbReference type="EMBL" id="BPQB01000067">
    <property type="protein sequence ID" value="GJE97112.1"/>
    <property type="molecule type" value="Genomic_DNA"/>
</dbReference>
<proteinExistence type="predicted"/>
<reference evidence="1 2" key="1">
    <citation type="submission" date="2021-08" db="EMBL/GenBank/DDBJ databases">
        <title>Draft Genome Sequence of Phanerochaete sordida strain YK-624.</title>
        <authorList>
            <person name="Mori T."/>
            <person name="Dohra H."/>
            <person name="Suzuki T."/>
            <person name="Kawagishi H."/>
            <person name="Hirai H."/>
        </authorList>
    </citation>
    <scope>NUCLEOTIDE SEQUENCE [LARGE SCALE GENOMIC DNA]</scope>
    <source>
        <strain evidence="1 2">YK-624</strain>
    </source>
</reference>
<dbReference type="Proteomes" id="UP000703269">
    <property type="component" value="Unassembled WGS sequence"/>
</dbReference>
<protein>
    <submittedName>
        <fullName evidence="1">Uncharacterized protein</fullName>
    </submittedName>
</protein>
<comment type="caution">
    <text evidence="1">The sequence shown here is derived from an EMBL/GenBank/DDBJ whole genome shotgun (WGS) entry which is preliminary data.</text>
</comment>
<evidence type="ECO:0000313" key="1">
    <source>
        <dbReference type="EMBL" id="GJE97112.1"/>
    </source>
</evidence>
<dbReference type="AlphaFoldDB" id="A0A9P3GKT3"/>
<accession>A0A9P3GKT3</accession>
<keyword evidence="2" id="KW-1185">Reference proteome</keyword>
<evidence type="ECO:0000313" key="2">
    <source>
        <dbReference type="Proteomes" id="UP000703269"/>
    </source>
</evidence>